<dbReference type="RefSeq" id="WP_395810670.1">
    <property type="nucleotide sequence ID" value="NZ_CP043494.1"/>
</dbReference>
<keyword evidence="2" id="KW-1185">Reference proteome</keyword>
<dbReference type="Proteomes" id="UP001611383">
    <property type="component" value="Chromosome"/>
</dbReference>
<sequence length="773" mass="81129">MSSRVLLLVGVLTLLGTGCRNTEGAVKLTVSYEGFKPGCIRVAVKDANGEGEARTTEVPGKGEFTGGAVTVAVFREASWSNSLLLTAEAFEKECTGTKVVSASETMTVNKGDVSKLELKLAATDADQDGYVSEATGGSDCNDKSTAAYPGAKEICNNQDDNCDDVQDEGFNVGLVCDKSDGCQGAWTCNAEGTATTCEAKEGQWHPDADKDGKGSNKVPGITACKQPDGYVANDLDCDDNNVQRYTGAPELCNAVDDNCDGEEDDGLRVGQDCTGQSGCGGKRACATDGGVVCDSPELTILYADKDQDTHGALDAGKPHCGSTLPGYVASSDDCDDTRANVYTGAPEICDDLDNNCNGPKDEGFGVGEDCGQELGCTGKKACDNSDGGVLCAYVTPPSTYYTDEDRDSYGNPDAGVMICAPDAGYSLNADDCNDGNPFTNPDAGELCDGEDNNCNGTTEDEGTVCPTPDGGSWVEQSSGSGDNWKSVAVWGDGGVWVTGGSNLLQVRRPGEMSFDNLSGQCTGAWNAVWVDPRDGKAILGGENATVGSHLPGATNCENNGTYATDTDVRGIIGVPTDSGFDIHLIGKDRLHPYEGRVLRYTGLTAPLVGNPVGGQLWDVHGISQEILFAVGGHERPGEDARIYSFKPDQNLWVDENVQSISGIGDKILRGVWVVNPRLAYAVGMGGTVLMWNGASWNLHSKPSTENLLSVLAFGKNAVYVSTDNGKVYRYNGSSWSTVLNSSSPTGALNDLAGTSPADIWVVGDKGKRFHWPQ</sequence>
<dbReference type="EMBL" id="CP043494">
    <property type="protein sequence ID" value="WNG50962.1"/>
    <property type="molecule type" value="Genomic_DNA"/>
</dbReference>
<protein>
    <recommendedName>
        <fullName evidence="3">Lipoprotein</fullName>
    </recommendedName>
</protein>
<dbReference type="InterPro" id="IPR036322">
    <property type="entry name" value="WD40_repeat_dom_sf"/>
</dbReference>
<accession>A0ABY9X6C9</accession>
<dbReference type="Pfam" id="PF11617">
    <property type="entry name" value="Cu-binding_MopE"/>
    <property type="match status" value="4"/>
</dbReference>
<dbReference type="InterPro" id="IPR021655">
    <property type="entry name" value="Put_metal-bd"/>
</dbReference>
<name>A0ABY9X6C9_9BACT</name>
<dbReference type="PROSITE" id="PS51257">
    <property type="entry name" value="PROKAR_LIPOPROTEIN"/>
    <property type="match status" value="1"/>
</dbReference>
<reference evidence="1 2" key="1">
    <citation type="submission" date="2019-08" db="EMBL/GenBank/DDBJ databases">
        <title>Archangium and Cystobacter genomes.</title>
        <authorList>
            <person name="Chen I.-C.K."/>
            <person name="Wielgoss S."/>
        </authorList>
    </citation>
    <scope>NUCLEOTIDE SEQUENCE [LARGE SCALE GENOMIC DNA]</scope>
    <source>
        <strain evidence="1 2">Cbm 6</strain>
    </source>
</reference>
<dbReference type="SUPFAM" id="SSF50978">
    <property type="entry name" value="WD40 repeat-like"/>
    <property type="match status" value="1"/>
</dbReference>
<proteinExistence type="predicted"/>
<evidence type="ECO:0000313" key="2">
    <source>
        <dbReference type="Proteomes" id="UP001611383"/>
    </source>
</evidence>
<organism evidence="1 2">
    <name type="scientific">Archangium minus</name>
    <dbReference type="NCBI Taxonomy" id="83450"/>
    <lineage>
        <taxon>Bacteria</taxon>
        <taxon>Pseudomonadati</taxon>
        <taxon>Myxococcota</taxon>
        <taxon>Myxococcia</taxon>
        <taxon>Myxococcales</taxon>
        <taxon>Cystobacterineae</taxon>
        <taxon>Archangiaceae</taxon>
        <taxon>Archangium</taxon>
    </lineage>
</organism>
<evidence type="ECO:0008006" key="3">
    <source>
        <dbReference type="Google" id="ProtNLM"/>
    </source>
</evidence>
<gene>
    <name evidence="1" type="ORF">F0U60_47665</name>
</gene>
<evidence type="ECO:0000313" key="1">
    <source>
        <dbReference type="EMBL" id="WNG50962.1"/>
    </source>
</evidence>